<comment type="caution">
    <text evidence="2">The sequence shown here is derived from an EMBL/GenBank/DDBJ whole genome shotgun (WGS) entry which is preliminary data.</text>
</comment>
<gene>
    <name evidence="2" type="ORF">CSA09_00165</name>
</gene>
<sequence>MYSFGPRSLTPRDGLDWMIAAWRLMLRYPGLFIAVALFAPTGSAVLLALPVWEWLSLPTGSWLALLATIICYGLPLSLTVTLACSVARAANRRQTPPVKQLVNWTALRVVTRTCLLLFLLVLQGYLLVYWVWDQMLSIDFVIMGDDTPPSLPSAFGVASTLLGTQLSVLGATVLVLQVLLAGFIAPLQLFQELPLPVCWQRSALAMQLNSWLVPVLGLVGLALLVLPFFDWLGIPAQVLALPLPVYFGTLLYVAWNDVFQGGTEEEEYEELQDLWRAEVSGRSVSRQSYVALGVNCHLVESRRQ</sequence>
<evidence type="ECO:0000313" key="3">
    <source>
        <dbReference type="Proteomes" id="UP000229278"/>
    </source>
</evidence>
<dbReference type="EMBL" id="PDTV01000002">
    <property type="protein sequence ID" value="PIE83698.1"/>
    <property type="molecule type" value="Genomic_DNA"/>
</dbReference>
<dbReference type="Proteomes" id="UP000229278">
    <property type="component" value="Unassembled WGS sequence"/>
</dbReference>
<dbReference type="AlphaFoldDB" id="A0A2G6PGM9"/>
<feature type="transmembrane region" description="Helical" evidence="1">
    <location>
        <begin position="109"/>
        <end position="132"/>
    </location>
</feature>
<accession>A0A2G6PGM9</accession>
<feature type="transmembrane region" description="Helical" evidence="1">
    <location>
        <begin position="168"/>
        <end position="190"/>
    </location>
</feature>
<organism evidence="2 3">
    <name type="scientific">Candidatus Contendibacter odensensis</name>
    <dbReference type="NCBI Taxonomy" id="1400860"/>
    <lineage>
        <taxon>Bacteria</taxon>
        <taxon>Pseudomonadati</taxon>
        <taxon>Pseudomonadota</taxon>
        <taxon>Gammaproteobacteria</taxon>
        <taxon>Candidatus Competibacteraceae</taxon>
        <taxon>Candidatus Contendibacter</taxon>
    </lineage>
</organism>
<protein>
    <submittedName>
        <fullName evidence="2">Uncharacterized protein</fullName>
    </submittedName>
</protein>
<feature type="transmembrane region" description="Helical" evidence="1">
    <location>
        <begin position="31"/>
        <end position="52"/>
    </location>
</feature>
<feature type="transmembrane region" description="Helical" evidence="1">
    <location>
        <begin position="64"/>
        <end position="88"/>
    </location>
</feature>
<feature type="transmembrane region" description="Helical" evidence="1">
    <location>
        <begin position="211"/>
        <end position="229"/>
    </location>
</feature>
<name>A0A2G6PGM9_9GAMM</name>
<keyword evidence="1" id="KW-0472">Membrane</keyword>
<evidence type="ECO:0000313" key="2">
    <source>
        <dbReference type="EMBL" id="PIE83698.1"/>
    </source>
</evidence>
<keyword evidence="1" id="KW-1133">Transmembrane helix</keyword>
<keyword evidence="1" id="KW-0812">Transmembrane</keyword>
<reference evidence="2 3" key="1">
    <citation type="submission" date="2017-10" db="EMBL/GenBank/DDBJ databases">
        <title>Novel microbial diversity and functional potential in the marine mammal oral microbiome.</title>
        <authorList>
            <person name="Dudek N.K."/>
            <person name="Sun C.L."/>
            <person name="Burstein D."/>
            <person name="Kantor R.S."/>
            <person name="Aliaga Goltsman D.S."/>
            <person name="Bik E.M."/>
            <person name="Thomas B.C."/>
            <person name="Banfield J.F."/>
            <person name="Relman D.A."/>
        </authorList>
    </citation>
    <scope>NUCLEOTIDE SEQUENCE [LARGE SCALE GENOMIC DNA]</scope>
    <source>
        <strain evidence="2">DOLJORAL78_50_517</strain>
    </source>
</reference>
<feature type="transmembrane region" description="Helical" evidence="1">
    <location>
        <begin position="235"/>
        <end position="255"/>
    </location>
</feature>
<evidence type="ECO:0000256" key="1">
    <source>
        <dbReference type="SAM" id="Phobius"/>
    </source>
</evidence>
<proteinExistence type="predicted"/>